<feature type="compositionally biased region" description="Polar residues" evidence="4">
    <location>
        <begin position="333"/>
        <end position="343"/>
    </location>
</feature>
<dbReference type="CDD" id="cd14688">
    <property type="entry name" value="bZIP_YAP"/>
    <property type="match status" value="1"/>
</dbReference>
<proteinExistence type="predicted"/>
<evidence type="ECO:0000256" key="1">
    <source>
        <dbReference type="ARBA" id="ARBA00004123"/>
    </source>
</evidence>
<organism evidence="6 7">
    <name type="scientific">Sporothrix bragantina</name>
    <dbReference type="NCBI Taxonomy" id="671064"/>
    <lineage>
        <taxon>Eukaryota</taxon>
        <taxon>Fungi</taxon>
        <taxon>Dikarya</taxon>
        <taxon>Ascomycota</taxon>
        <taxon>Pezizomycotina</taxon>
        <taxon>Sordariomycetes</taxon>
        <taxon>Sordariomycetidae</taxon>
        <taxon>Ophiostomatales</taxon>
        <taxon>Ophiostomataceae</taxon>
        <taxon>Sporothrix</taxon>
    </lineage>
</organism>
<evidence type="ECO:0000256" key="3">
    <source>
        <dbReference type="ARBA" id="ARBA00023242"/>
    </source>
</evidence>
<feature type="region of interest" description="Disordered" evidence="4">
    <location>
        <begin position="257"/>
        <end position="387"/>
    </location>
</feature>
<evidence type="ECO:0000256" key="2">
    <source>
        <dbReference type="ARBA" id="ARBA00004496"/>
    </source>
</evidence>
<dbReference type="PROSITE" id="PS50217">
    <property type="entry name" value="BZIP"/>
    <property type="match status" value="1"/>
</dbReference>
<dbReference type="InterPro" id="IPR004827">
    <property type="entry name" value="bZIP"/>
</dbReference>
<feature type="domain" description="BZIP" evidence="5">
    <location>
        <begin position="148"/>
        <end position="211"/>
    </location>
</feature>
<gene>
    <name evidence="6" type="primary">YAP1</name>
    <name evidence="6" type="ORF">SBRCBS47491_003802</name>
</gene>
<accession>A0ABP0BJP0</accession>
<feature type="compositionally biased region" description="Low complexity" evidence="4">
    <location>
        <begin position="261"/>
        <end position="277"/>
    </location>
</feature>
<evidence type="ECO:0000256" key="4">
    <source>
        <dbReference type="SAM" id="MobiDB-lite"/>
    </source>
</evidence>
<evidence type="ECO:0000313" key="7">
    <source>
        <dbReference type="Proteomes" id="UP001642406"/>
    </source>
</evidence>
<evidence type="ECO:0000313" key="6">
    <source>
        <dbReference type="EMBL" id="CAK7219305.1"/>
    </source>
</evidence>
<feature type="compositionally biased region" description="Polar residues" evidence="4">
    <location>
        <begin position="371"/>
        <end position="382"/>
    </location>
</feature>
<name>A0ABP0BJP0_9PEZI</name>
<keyword evidence="3" id="KW-0539">Nucleus</keyword>
<dbReference type="Pfam" id="PF08601">
    <property type="entry name" value="PAP1"/>
    <property type="match status" value="1"/>
</dbReference>
<dbReference type="SUPFAM" id="SSF111430">
    <property type="entry name" value="YAP1 redox domain"/>
    <property type="match status" value="1"/>
</dbReference>
<dbReference type="EMBL" id="CAWUHC010000026">
    <property type="protein sequence ID" value="CAK7219305.1"/>
    <property type="molecule type" value="Genomic_DNA"/>
</dbReference>
<dbReference type="InterPro" id="IPR013910">
    <property type="entry name" value="TF_PAP1"/>
</dbReference>
<sequence length="602" mass="64702">MASNQSFLLTPQQQELLFAALNANRPMADSTGISPNTAVTDTPATTKPADLINGIADSSFLDYDYSFDGADTSLDFSLGGGDQTSFLDNDDGDADDTKTDSAPSNAENDSPDKRSHPEDEDEEDGASAKRHESTEKVPKKPGRKPLTSEPSSKRKAQNRAAQRAFRERKEKHLKDLEDKVAELEKASETANSENGVLRAQVEKMTVELNEYKKRMELLSRSRSTYPQGGRQVFGNSMINNINDVSFQFEFPKFGQLPGPSPTAATPAATNSNNSPSALSSYKRGLSFDTLNTPSPVELPGLSTSATTNANSPAESINGLKKTTTKDDLSKLSNVFTPPLTNVHTTRSSMDSGSTSSPSASSHTNTAPSSSCGTSPEPYTQSPMGFKPVDTMATIGEEQAAMFANINTNTNQDVSHFANVDLSDMSWLNGQTNFQFDPQLFGDYREPQENILAGGGFDDSFFNDALEVDFTTPFNMAPSPLISTNAKANSLIAQIDAAKEGEFASSSIAGKAGLPPVPALPATGALLTCNKIWERLQNCPKVQNGDFDLDGLCSDLQKKAKCSGSGAVVDEKDFKFVMNKYLDKDDEAKCTKDLLSEVKAPVA</sequence>
<dbReference type="SMART" id="SM00338">
    <property type="entry name" value="BRLZ"/>
    <property type="match status" value="1"/>
</dbReference>
<protein>
    <submittedName>
        <fullName evidence="6">DNA-binding transcription factor yap1</fullName>
    </submittedName>
</protein>
<dbReference type="Proteomes" id="UP001642406">
    <property type="component" value="Unassembled WGS sequence"/>
</dbReference>
<evidence type="ECO:0000259" key="5">
    <source>
        <dbReference type="PROSITE" id="PS50217"/>
    </source>
</evidence>
<feature type="compositionally biased region" description="Polar residues" evidence="4">
    <location>
        <begin position="301"/>
        <end position="314"/>
    </location>
</feature>
<feature type="region of interest" description="Disordered" evidence="4">
    <location>
        <begin position="84"/>
        <end position="173"/>
    </location>
</feature>
<dbReference type="InterPro" id="IPR050936">
    <property type="entry name" value="AP-1-like"/>
</dbReference>
<feature type="compositionally biased region" description="Basic and acidic residues" evidence="4">
    <location>
        <begin position="164"/>
        <end position="173"/>
    </location>
</feature>
<feature type="compositionally biased region" description="Low complexity" evidence="4">
    <location>
        <begin position="344"/>
        <end position="370"/>
    </location>
</feature>
<comment type="subcellular location">
    <subcellularLocation>
        <location evidence="2">Cytoplasm</location>
    </subcellularLocation>
    <subcellularLocation>
        <location evidence="1">Nucleus</location>
    </subcellularLocation>
</comment>
<dbReference type="SUPFAM" id="SSF57959">
    <property type="entry name" value="Leucine zipper domain"/>
    <property type="match status" value="1"/>
</dbReference>
<dbReference type="InterPro" id="IPR023167">
    <property type="entry name" value="Yap1_redox_dom_sf"/>
</dbReference>
<dbReference type="Gene3D" id="1.20.5.170">
    <property type="match status" value="1"/>
</dbReference>
<comment type="caution">
    <text evidence="6">The sequence shown here is derived from an EMBL/GenBank/DDBJ whole genome shotgun (WGS) entry which is preliminary data.</text>
</comment>
<dbReference type="PANTHER" id="PTHR40621:SF6">
    <property type="entry name" value="AP-1-LIKE TRANSCRIPTION FACTOR YAP1-RELATED"/>
    <property type="match status" value="1"/>
</dbReference>
<dbReference type="PROSITE" id="PS00036">
    <property type="entry name" value="BZIP_BASIC"/>
    <property type="match status" value="1"/>
</dbReference>
<feature type="compositionally biased region" description="Polar residues" evidence="4">
    <location>
        <begin position="31"/>
        <end position="45"/>
    </location>
</feature>
<reference evidence="6 7" key="1">
    <citation type="submission" date="2024-01" db="EMBL/GenBank/DDBJ databases">
        <authorList>
            <person name="Allen C."/>
            <person name="Tagirdzhanova G."/>
        </authorList>
    </citation>
    <scope>NUCLEOTIDE SEQUENCE [LARGE SCALE GENOMIC DNA]</scope>
</reference>
<dbReference type="InterPro" id="IPR046347">
    <property type="entry name" value="bZIP_sf"/>
</dbReference>
<feature type="compositionally biased region" description="Basic and acidic residues" evidence="4">
    <location>
        <begin position="126"/>
        <end position="138"/>
    </location>
</feature>
<dbReference type="Pfam" id="PF00170">
    <property type="entry name" value="bZIP_1"/>
    <property type="match status" value="1"/>
</dbReference>
<dbReference type="GO" id="GO:0003677">
    <property type="term" value="F:DNA binding"/>
    <property type="evidence" value="ECO:0007669"/>
    <property type="project" value="UniProtKB-KW"/>
</dbReference>
<dbReference type="PANTHER" id="PTHR40621">
    <property type="entry name" value="TRANSCRIPTION FACTOR KAPC-RELATED"/>
    <property type="match status" value="1"/>
</dbReference>
<dbReference type="Gene3D" id="1.10.238.100">
    <property type="entry name" value="YAP1 redox domain. Chain B"/>
    <property type="match status" value="1"/>
</dbReference>
<keyword evidence="7" id="KW-1185">Reference proteome</keyword>
<keyword evidence="6" id="KW-0238">DNA-binding</keyword>
<feature type="region of interest" description="Disordered" evidence="4">
    <location>
        <begin position="29"/>
        <end position="48"/>
    </location>
</feature>